<evidence type="ECO:0000256" key="4">
    <source>
        <dbReference type="ARBA" id="ARBA00023136"/>
    </source>
</evidence>
<organism evidence="7 8">
    <name type="scientific">Ruminococcus gauvreauii</name>
    <dbReference type="NCBI Taxonomy" id="438033"/>
    <lineage>
        <taxon>Bacteria</taxon>
        <taxon>Bacillati</taxon>
        <taxon>Bacillota</taxon>
        <taxon>Clostridia</taxon>
        <taxon>Eubacteriales</taxon>
        <taxon>Oscillospiraceae</taxon>
        <taxon>Ruminococcus</taxon>
    </lineage>
</organism>
<evidence type="ECO:0000256" key="1">
    <source>
        <dbReference type="ARBA" id="ARBA00004141"/>
    </source>
</evidence>
<reference evidence="7" key="1">
    <citation type="journal article" date="2022" name="Cell">
        <title>Design, construction, and in vivo augmentation of a complex gut microbiome.</title>
        <authorList>
            <person name="Cheng A.G."/>
            <person name="Ho P.Y."/>
            <person name="Aranda-Diaz A."/>
            <person name="Jain S."/>
            <person name="Yu F.B."/>
            <person name="Meng X."/>
            <person name="Wang M."/>
            <person name="Iakiviak M."/>
            <person name="Nagashima K."/>
            <person name="Zhao A."/>
            <person name="Murugkar P."/>
            <person name="Patil A."/>
            <person name="Atabakhsh K."/>
            <person name="Weakley A."/>
            <person name="Yan J."/>
            <person name="Brumbaugh A.R."/>
            <person name="Higginbottom S."/>
            <person name="Dimas A."/>
            <person name="Shiver A.L."/>
            <person name="Deutschbauer A."/>
            <person name="Neff N."/>
            <person name="Sonnenburg J.L."/>
            <person name="Huang K.C."/>
            <person name="Fischbach M.A."/>
        </authorList>
    </citation>
    <scope>NUCLEOTIDE SEQUENCE</scope>
    <source>
        <strain evidence="7">DSM 19829</strain>
    </source>
</reference>
<keyword evidence="7" id="KW-0436">Ligase</keyword>
<gene>
    <name evidence="7" type="ORF">NQ502_16940</name>
</gene>
<comment type="subcellular location">
    <subcellularLocation>
        <location evidence="1">Membrane</location>
        <topology evidence="1">Multi-pass membrane protein</topology>
    </subcellularLocation>
</comment>
<feature type="transmembrane region" description="Helical" evidence="5">
    <location>
        <begin position="235"/>
        <end position="255"/>
    </location>
</feature>
<feature type="transmembrane region" description="Helical" evidence="5">
    <location>
        <begin position="160"/>
        <end position="177"/>
    </location>
</feature>
<evidence type="ECO:0000259" key="6">
    <source>
        <dbReference type="Pfam" id="PF04932"/>
    </source>
</evidence>
<dbReference type="PANTHER" id="PTHR37422:SF13">
    <property type="entry name" value="LIPOPOLYSACCHARIDE BIOSYNTHESIS PROTEIN PA4999-RELATED"/>
    <property type="match status" value="1"/>
</dbReference>
<protein>
    <submittedName>
        <fullName evidence="7">O-antigen ligase family protein</fullName>
    </submittedName>
</protein>
<feature type="transmembrane region" description="Helical" evidence="5">
    <location>
        <begin position="359"/>
        <end position="378"/>
    </location>
</feature>
<dbReference type="RefSeq" id="WP_028530103.1">
    <property type="nucleotide sequence ID" value="NZ_CABLBR010000043.1"/>
</dbReference>
<evidence type="ECO:0000313" key="8">
    <source>
        <dbReference type="Proteomes" id="UP001060164"/>
    </source>
</evidence>
<sequence length="427" mass="48077">MKISIRTIKNFLLCAFLILFLAFTGNYPNGRINIMLLLLLCLVGISLIAFKGKLQINSLYTIPLLYFLYFLSDVSNGISSSSDIVNLVICIALIVTFVQYIFNKSDTYTVIRIVFFVFLIAGPIIGIYQMVTGGFIFPETEASVYYNYKIFNSQQSNENYSALTMIIPVFLSLYLFSQSKKQTVKIFLVISALVSFVCLLLTFSRGAILGAAIALLVLIYSLSKYNKEIFKEITLGKIVFVIASLIAIVVLYSHAEKFVNSFDVRNLLEKKTHGSLEARIIQWKSIVTIMSNSGLKNLFLGYGSNYPNIVGSISGYYISAHNIFFGHLIQNGIIGCICLISLFVNSIKKSIEILKTDDLGGKFIAALVVTMWVAYQFVSMVRWELWFSIIVLELYYSSKYKSFESYSLKDSHYTCYAQSKNDFGGTV</sequence>
<dbReference type="EMBL" id="CP102290">
    <property type="protein sequence ID" value="UWP59033.1"/>
    <property type="molecule type" value="Genomic_DNA"/>
</dbReference>
<dbReference type="GO" id="GO:0016874">
    <property type="term" value="F:ligase activity"/>
    <property type="evidence" value="ECO:0007669"/>
    <property type="project" value="UniProtKB-KW"/>
</dbReference>
<feature type="transmembrane region" description="Helical" evidence="5">
    <location>
        <begin position="34"/>
        <end position="52"/>
    </location>
</feature>
<feature type="transmembrane region" description="Helical" evidence="5">
    <location>
        <begin position="84"/>
        <end position="102"/>
    </location>
</feature>
<feature type="domain" description="O-antigen ligase-related" evidence="6">
    <location>
        <begin position="191"/>
        <end position="340"/>
    </location>
</feature>
<name>A0ABY5VG85_9FIRM</name>
<dbReference type="InterPro" id="IPR007016">
    <property type="entry name" value="O-antigen_ligase-rel_domated"/>
</dbReference>
<accession>A0ABY5VG85</accession>
<keyword evidence="3 5" id="KW-1133">Transmembrane helix</keyword>
<keyword evidence="4 5" id="KW-0472">Membrane</keyword>
<evidence type="ECO:0000313" key="7">
    <source>
        <dbReference type="EMBL" id="UWP59033.1"/>
    </source>
</evidence>
<proteinExistence type="predicted"/>
<feature type="transmembrane region" description="Helical" evidence="5">
    <location>
        <begin position="324"/>
        <end position="347"/>
    </location>
</feature>
<evidence type="ECO:0000256" key="3">
    <source>
        <dbReference type="ARBA" id="ARBA00022989"/>
    </source>
</evidence>
<feature type="transmembrane region" description="Helical" evidence="5">
    <location>
        <begin position="59"/>
        <end position="78"/>
    </location>
</feature>
<evidence type="ECO:0000256" key="5">
    <source>
        <dbReference type="SAM" id="Phobius"/>
    </source>
</evidence>
<dbReference type="InterPro" id="IPR051533">
    <property type="entry name" value="WaaL-like"/>
</dbReference>
<feature type="transmembrane region" description="Helical" evidence="5">
    <location>
        <begin position="114"/>
        <end position="137"/>
    </location>
</feature>
<feature type="transmembrane region" description="Helical" evidence="5">
    <location>
        <begin position="184"/>
        <end position="202"/>
    </location>
</feature>
<keyword evidence="2 5" id="KW-0812">Transmembrane</keyword>
<dbReference type="Proteomes" id="UP001060164">
    <property type="component" value="Chromosome"/>
</dbReference>
<feature type="transmembrane region" description="Helical" evidence="5">
    <location>
        <begin position="208"/>
        <end position="223"/>
    </location>
</feature>
<dbReference type="PANTHER" id="PTHR37422">
    <property type="entry name" value="TEICHURONIC ACID BIOSYNTHESIS PROTEIN TUAE"/>
    <property type="match status" value="1"/>
</dbReference>
<evidence type="ECO:0000256" key="2">
    <source>
        <dbReference type="ARBA" id="ARBA00022692"/>
    </source>
</evidence>
<keyword evidence="8" id="KW-1185">Reference proteome</keyword>
<dbReference type="Pfam" id="PF04932">
    <property type="entry name" value="Wzy_C"/>
    <property type="match status" value="1"/>
</dbReference>